<keyword evidence="5" id="KW-1185">Reference proteome</keyword>
<evidence type="ECO:0000256" key="2">
    <source>
        <dbReference type="SAM" id="Phobius"/>
    </source>
</evidence>
<reference evidence="4" key="1">
    <citation type="journal article" date="2020" name="Stud. Mycol.">
        <title>101 Dothideomycetes genomes: a test case for predicting lifestyles and emergence of pathogens.</title>
        <authorList>
            <person name="Haridas S."/>
            <person name="Albert R."/>
            <person name="Binder M."/>
            <person name="Bloem J."/>
            <person name="Labutti K."/>
            <person name="Salamov A."/>
            <person name="Andreopoulos B."/>
            <person name="Baker S."/>
            <person name="Barry K."/>
            <person name="Bills G."/>
            <person name="Bluhm B."/>
            <person name="Cannon C."/>
            <person name="Castanera R."/>
            <person name="Culley D."/>
            <person name="Daum C."/>
            <person name="Ezra D."/>
            <person name="Gonzalez J."/>
            <person name="Henrissat B."/>
            <person name="Kuo A."/>
            <person name="Liang C."/>
            <person name="Lipzen A."/>
            <person name="Lutzoni F."/>
            <person name="Magnuson J."/>
            <person name="Mondo S."/>
            <person name="Nolan M."/>
            <person name="Ohm R."/>
            <person name="Pangilinan J."/>
            <person name="Park H.-J."/>
            <person name="Ramirez L."/>
            <person name="Alfaro M."/>
            <person name="Sun H."/>
            <person name="Tritt A."/>
            <person name="Yoshinaga Y."/>
            <person name="Zwiers L.-H."/>
            <person name="Turgeon B."/>
            <person name="Goodwin S."/>
            <person name="Spatafora J."/>
            <person name="Crous P."/>
            <person name="Grigoriev I."/>
        </authorList>
    </citation>
    <scope>NUCLEOTIDE SEQUENCE</scope>
    <source>
        <strain evidence="4">Tuck. ex Michener</strain>
    </source>
</reference>
<accession>A0A6A6H460</accession>
<evidence type="ECO:0000256" key="1">
    <source>
        <dbReference type="SAM" id="MobiDB-lite"/>
    </source>
</evidence>
<feature type="region of interest" description="Disordered" evidence="1">
    <location>
        <begin position="465"/>
        <end position="485"/>
    </location>
</feature>
<keyword evidence="2" id="KW-0812">Transmembrane</keyword>
<dbReference type="Pfam" id="PF14295">
    <property type="entry name" value="PAN_4"/>
    <property type="match status" value="2"/>
</dbReference>
<name>A0A6A6H460_VIRVR</name>
<feature type="domain" description="Apple" evidence="3">
    <location>
        <begin position="282"/>
        <end position="330"/>
    </location>
</feature>
<keyword evidence="2" id="KW-1133">Transmembrane helix</keyword>
<dbReference type="AlphaFoldDB" id="A0A6A6H460"/>
<dbReference type="EMBL" id="ML991811">
    <property type="protein sequence ID" value="KAF2232884.1"/>
    <property type="molecule type" value="Genomic_DNA"/>
</dbReference>
<feature type="compositionally biased region" description="Low complexity" evidence="1">
    <location>
        <begin position="365"/>
        <end position="374"/>
    </location>
</feature>
<organism evidence="4 5">
    <name type="scientific">Viridothelium virens</name>
    <name type="common">Speckled blister lichen</name>
    <name type="synonym">Trypethelium virens</name>
    <dbReference type="NCBI Taxonomy" id="1048519"/>
    <lineage>
        <taxon>Eukaryota</taxon>
        <taxon>Fungi</taxon>
        <taxon>Dikarya</taxon>
        <taxon>Ascomycota</taxon>
        <taxon>Pezizomycotina</taxon>
        <taxon>Dothideomycetes</taxon>
        <taxon>Dothideomycetes incertae sedis</taxon>
        <taxon>Trypetheliales</taxon>
        <taxon>Trypetheliaceae</taxon>
        <taxon>Viridothelium</taxon>
    </lineage>
</organism>
<evidence type="ECO:0000313" key="5">
    <source>
        <dbReference type="Proteomes" id="UP000800092"/>
    </source>
</evidence>
<feature type="transmembrane region" description="Helical" evidence="2">
    <location>
        <begin position="381"/>
        <end position="403"/>
    </location>
</feature>
<feature type="region of interest" description="Disordered" evidence="1">
    <location>
        <begin position="355"/>
        <end position="374"/>
    </location>
</feature>
<proteinExistence type="predicted"/>
<keyword evidence="2" id="KW-0472">Membrane</keyword>
<dbReference type="CDD" id="cd12087">
    <property type="entry name" value="TM_EGFR-like"/>
    <property type="match status" value="1"/>
</dbReference>
<evidence type="ECO:0000259" key="3">
    <source>
        <dbReference type="Pfam" id="PF14295"/>
    </source>
</evidence>
<dbReference type="OrthoDB" id="3943216at2759"/>
<sequence length="485" mass="52666">MKNDRGAKRCRSNDFGNLEKRKTSDFCPVGETTTLLGQIFSTSLPNAGCHKDLPSNDLIDVQQDDIASLEDCMNWCAPWGGGGIVYGVAFDFSSSPGTCYCKGQGVLNNTTYVANASVHSALTVNVNPNPYLQCPYQNASTQVATDGSKYEIYCNQDMPEVDDMCPVTSPTYNVSANSLCPTHADSLQDCMNQCTAAHGLCLAVVYLPSMFSGYGNCYYKNNVSTGSFDPKNSIDPPVHMAILDQDNVWDVDSSCINGTNYTSPNGAIFEISCNTNDNTPFGTDIMSFYSKNMSACADACATYTNSSGYDCVGVVFDSSLTDGYQNCYLKSIFGVVAPMSGHQWALLAQRAQNTSTNSSSEGAHSPFSNPAPSLSSSSKTWVAGPVIGAVIGVAMIAGLFFWLRRHRQLSQSNKFTSDMASLPYLKERPYGQPEVGPFEMEQEKHIPEMHTERSLQEMDPDQIRQELGGNPVLGEVPEQYEGDSM</sequence>
<gene>
    <name evidence="4" type="ORF">EV356DRAFT_517022</name>
</gene>
<dbReference type="InterPro" id="IPR003609">
    <property type="entry name" value="Pan_app"/>
</dbReference>
<evidence type="ECO:0000313" key="4">
    <source>
        <dbReference type="EMBL" id="KAF2232884.1"/>
    </source>
</evidence>
<feature type="domain" description="Apple" evidence="3">
    <location>
        <begin position="182"/>
        <end position="218"/>
    </location>
</feature>
<protein>
    <recommendedName>
        <fullName evidence="3">Apple domain-containing protein</fullName>
    </recommendedName>
</protein>
<dbReference type="Proteomes" id="UP000800092">
    <property type="component" value="Unassembled WGS sequence"/>
</dbReference>